<dbReference type="EMBL" id="CP078145">
    <property type="protein sequence ID" value="QXN94398.1"/>
    <property type="molecule type" value="Genomic_DNA"/>
</dbReference>
<keyword evidence="5" id="KW-1185">Reference proteome</keyword>
<evidence type="ECO:0000256" key="1">
    <source>
        <dbReference type="ARBA" id="ARBA00004725"/>
    </source>
</evidence>
<comment type="pathway">
    <text evidence="1">Pyrimidine metabolism; UMP biosynthesis via de novo pathway.</text>
</comment>
<name>A0ABX8RXL3_NOCIO</name>
<reference evidence="4 5" key="1">
    <citation type="submission" date="2021-07" db="EMBL/GenBank/DDBJ databases">
        <title>Whole Genome Sequence of Nocardia Iowensis.</title>
        <authorList>
            <person name="Lamm A."/>
            <person name="Collins-Fairclough A.M."/>
            <person name="Bunk B."/>
            <person name="Sproer C."/>
        </authorList>
    </citation>
    <scope>NUCLEOTIDE SEQUENCE [LARGE SCALE GENOMIC DNA]</scope>
    <source>
        <strain evidence="4 5">NRRL 5646</strain>
    </source>
</reference>
<dbReference type="InterPro" id="IPR000836">
    <property type="entry name" value="PRTase_dom"/>
</dbReference>
<dbReference type="Pfam" id="PF00156">
    <property type="entry name" value="Pribosyltran"/>
    <property type="match status" value="1"/>
</dbReference>
<evidence type="ECO:0000256" key="2">
    <source>
        <dbReference type="ARBA" id="ARBA00022975"/>
    </source>
</evidence>
<dbReference type="PANTHER" id="PTHR19278">
    <property type="entry name" value="OROTATE PHOSPHORIBOSYLTRANSFERASE"/>
    <property type="match status" value="1"/>
</dbReference>
<dbReference type="Proteomes" id="UP000694257">
    <property type="component" value="Chromosome"/>
</dbReference>
<dbReference type="PANTHER" id="PTHR19278:SF9">
    <property type="entry name" value="URIDINE 5'-MONOPHOSPHATE SYNTHASE"/>
    <property type="match status" value="1"/>
</dbReference>
<proteinExistence type="predicted"/>
<gene>
    <name evidence="4" type="ORF">KV110_15860</name>
</gene>
<evidence type="ECO:0000259" key="3">
    <source>
        <dbReference type="Pfam" id="PF00156"/>
    </source>
</evidence>
<keyword evidence="2" id="KW-0665">Pyrimidine biosynthesis</keyword>
<feature type="domain" description="Phosphoribosyltransferase" evidence="3">
    <location>
        <begin position="54"/>
        <end position="147"/>
    </location>
</feature>
<accession>A0ABX8RXL3</accession>
<dbReference type="RefSeq" id="WP_218476932.1">
    <property type="nucleotide sequence ID" value="NZ_BAABJN010000015.1"/>
</dbReference>
<evidence type="ECO:0000313" key="4">
    <source>
        <dbReference type="EMBL" id="QXN94398.1"/>
    </source>
</evidence>
<evidence type="ECO:0000313" key="5">
    <source>
        <dbReference type="Proteomes" id="UP000694257"/>
    </source>
</evidence>
<protein>
    <recommendedName>
        <fullName evidence="3">Phosphoribosyltransferase domain-containing protein</fullName>
    </recommendedName>
</protein>
<sequence>MRNELLSMIEMRSGHFRLESGHHGDLWLDLDSLFRRPSRLRPAVTMLAQRLAAHDIEMVCGPLSGGAFVAQLVAVELDVEFCYTERTVAPRADAMYSAEYRVPSGFSVTGCRVAVVDDVVNAGSAVRATLASLDEAQAEPVAIGALLMLGRSAVAIAAEQELSLESVARLDNALWAPEDCPMCAEDMPLDDNAGRAPTT</sequence>
<organism evidence="4 5">
    <name type="scientific">Nocardia iowensis</name>
    <dbReference type="NCBI Taxonomy" id="204891"/>
    <lineage>
        <taxon>Bacteria</taxon>
        <taxon>Bacillati</taxon>
        <taxon>Actinomycetota</taxon>
        <taxon>Actinomycetes</taxon>
        <taxon>Mycobacteriales</taxon>
        <taxon>Nocardiaceae</taxon>
        <taxon>Nocardia</taxon>
    </lineage>
</organism>